<name>A0A164PJ71_9AGAM</name>
<evidence type="ECO:0000313" key="2">
    <source>
        <dbReference type="EMBL" id="KZS88782.1"/>
    </source>
</evidence>
<evidence type="ECO:0000313" key="3">
    <source>
        <dbReference type="Proteomes" id="UP000076722"/>
    </source>
</evidence>
<dbReference type="EMBL" id="KV419433">
    <property type="protein sequence ID" value="KZS88782.1"/>
    <property type="molecule type" value="Genomic_DNA"/>
</dbReference>
<reference evidence="2 3" key="1">
    <citation type="journal article" date="2016" name="Mol. Biol. Evol.">
        <title>Comparative Genomics of Early-Diverging Mushroom-Forming Fungi Provides Insights into the Origins of Lignocellulose Decay Capabilities.</title>
        <authorList>
            <person name="Nagy L.G."/>
            <person name="Riley R."/>
            <person name="Tritt A."/>
            <person name="Adam C."/>
            <person name="Daum C."/>
            <person name="Floudas D."/>
            <person name="Sun H."/>
            <person name="Yadav J.S."/>
            <person name="Pangilinan J."/>
            <person name="Larsson K.H."/>
            <person name="Matsuura K."/>
            <person name="Barry K."/>
            <person name="Labutti K."/>
            <person name="Kuo R."/>
            <person name="Ohm R.A."/>
            <person name="Bhattacharya S.S."/>
            <person name="Shirouzu T."/>
            <person name="Yoshinaga Y."/>
            <person name="Martin F.M."/>
            <person name="Grigoriev I.V."/>
            <person name="Hibbett D.S."/>
        </authorList>
    </citation>
    <scope>NUCLEOTIDE SEQUENCE [LARGE SCALE GENOMIC DNA]</scope>
    <source>
        <strain evidence="2 3">HHB9708</strain>
    </source>
</reference>
<dbReference type="Pfam" id="PF14223">
    <property type="entry name" value="Retrotran_gag_2"/>
    <property type="match status" value="1"/>
</dbReference>
<gene>
    <name evidence="2" type="ORF">SISNIDRAFT_489815</name>
</gene>
<protein>
    <submittedName>
        <fullName evidence="2">Uncharacterized protein</fullName>
    </submittedName>
</protein>
<keyword evidence="3" id="KW-1185">Reference proteome</keyword>
<feature type="compositionally biased region" description="Polar residues" evidence="1">
    <location>
        <begin position="262"/>
        <end position="273"/>
    </location>
</feature>
<proteinExistence type="predicted"/>
<dbReference type="Proteomes" id="UP000076722">
    <property type="component" value="Unassembled WGS sequence"/>
</dbReference>
<dbReference type="AlphaFoldDB" id="A0A164PJ71"/>
<accession>A0A164PJ71</accession>
<feature type="region of interest" description="Disordered" evidence="1">
    <location>
        <begin position="258"/>
        <end position="281"/>
    </location>
</feature>
<organism evidence="2 3">
    <name type="scientific">Sistotremastrum niveocremeum HHB9708</name>
    <dbReference type="NCBI Taxonomy" id="1314777"/>
    <lineage>
        <taxon>Eukaryota</taxon>
        <taxon>Fungi</taxon>
        <taxon>Dikarya</taxon>
        <taxon>Basidiomycota</taxon>
        <taxon>Agaricomycotina</taxon>
        <taxon>Agaricomycetes</taxon>
        <taxon>Sistotremastrales</taxon>
        <taxon>Sistotremastraceae</taxon>
        <taxon>Sertulicium</taxon>
        <taxon>Sertulicium niveocremeum</taxon>
    </lineage>
</organism>
<sequence length="281" mass="31962">MPTDTEEKTTRFTGSKIPNLIRAKGNEPSNFHTWKIQMQAVFMEQELWDVVYGKEKANIPTLVKTKTIKADVDGVLRDVKQIGNEVEYEKALVDNAGWTKKDRKAWRILTECLDADSITLVEHSGTTAIAWARLYNYFSTASSRESGTIFKQISTYECEEDMDVDEWLTDMRKLYSRYKSHGGNNMPDSLFAENLLLLLPNSWTHWCGTYEQTTKGKTLNSEIVISDIRTEWARLCRRRPSALASIFTARAAAERKRKSDASFANSARPTSVCKSGHLTAK</sequence>
<evidence type="ECO:0000256" key="1">
    <source>
        <dbReference type="SAM" id="MobiDB-lite"/>
    </source>
</evidence>